<dbReference type="KEGG" id="bwh:A9C19_12765"/>
<dbReference type="Pfam" id="PF09388">
    <property type="entry name" value="SpoOE-like"/>
    <property type="match status" value="1"/>
</dbReference>
<evidence type="ECO:0008006" key="3">
    <source>
        <dbReference type="Google" id="ProtNLM"/>
    </source>
</evidence>
<gene>
    <name evidence="1" type="ORF">A9C19_12765</name>
</gene>
<dbReference type="GO" id="GO:0046983">
    <property type="term" value="F:protein dimerization activity"/>
    <property type="evidence" value="ECO:0007669"/>
    <property type="project" value="InterPro"/>
</dbReference>
<organism evidence="1 2">
    <name type="scientific">Bacillus weihaiensis</name>
    <dbReference type="NCBI Taxonomy" id="1547283"/>
    <lineage>
        <taxon>Bacteria</taxon>
        <taxon>Bacillati</taxon>
        <taxon>Bacillota</taxon>
        <taxon>Bacilli</taxon>
        <taxon>Bacillales</taxon>
        <taxon>Bacillaceae</taxon>
        <taxon>Bacillus</taxon>
    </lineage>
</organism>
<dbReference type="PANTHER" id="PTHR41263">
    <property type="entry name" value="ASPARTYL-PHOSPHATE PHOSPHATASE YISI"/>
    <property type="match status" value="1"/>
</dbReference>
<dbReference type="STRING" id="1547283.A9C19_12765"/>
<proteinExistence type="predicted"/>
<keyword evidence="2" id="KW-1185">Reference proteome</keyword>
<dbReference type="InterPro" id="IPR053028">
    <property type="entry name" value="Spo0E-like_phosphatase"/>
</dbReference>
<evidence type="ECO:0000313" key="2">
    <source>
        <dbReference type="Proteomes" id="UP000181936"/>
    </source>
</evidence>
<dbReference type="SUPFAM" id="SSF140500">
    <property type="entry name" value="BAS1536-like"/>
    <property type="match status" value="1"/>
</dbReference>
<dbReference type="InterPro" id="IPR036638">
    <property type="entry name" value="HLH_DNA-bd_sf"/>
</dbReference>
<dbReference type="Proteomes" id="UP000181936">
    <property type="component" value="Chromosome"/>
</dbReference>
<dbReference type="GO" id="GO:0043937">
    <property type="term" value="P:regulation of sporulation"/>
    <property type="evidence" value="ECO:0007669"/>
    <property type="project" value="InterPro"/>
</dbReference>
<reference evidence="1 2" key="1">
    <citation type="journal article" date="2016" name="Sci. Rep.">
        <title>Complete genome sequence and transcriptomic analysis of a novel marine strain Bacillus weihaiensis reveals the mechanism of brown algae degradation.</title>
        <authorList>
            <person name="Zhu Y."/>
            <person name="Chen P."/>
            <person name="Bao Y."/>
            <person name="Men Y."/>
            <person name="Zeng Y."/>
            <person name="Yang J."/>
            <person name="Sun J."/>
            <person name="Sun Y."/>
        </authorList>
    </citation>
    <scope>NUCLEOTIDE SEQUENCE [LARGE SCALE GENOMIC DNA]</scope>
    <source>
        <strain evidence="1 2">Alg07</strain>
    </source>
</reference>
<dbReference type="InterPro" id="IPR037208">
    <property type="entry name" value="Spo0E-like_sf"/>
</dbReference>
<evidence type="ECO:0000313" key="1">
    <source>
        <dbReference type="EMBL" id="APH05553.1"/>
    </source>
</evidence>
<sequence>MMKYERLKTKLLEKINLKREEMIETATREGYTSETAVKCSQDLDMLLNEYQQMIIDEEYL</sequence>
<dbReference type="Gene3D" id="4.10.280.10">
    <property type="entry name" value="Helix-loop-helix DNA-binding domain"/>
    <property type="match status" value="1"/>
</dbReference>
<protein>
    <recommendedName>
        <fullName evidence="3">Aspartyl-phosphate phosphatase Spo0E family protein</fullName>
    </recommendedName>
</protein>
<dbReference type="AlphaFoldDB" id="A0A1L3MT88"/>
<dbReference type="EMBL" id="CP016020">
    <property type="protein sequence ID" value="APH05553.1"/>
    <property type="molecule type" value="Genomic_DNA"/>
</dbReference>
<dbReference type="PANTHER" id="PTHR41263:SF1">
    <property type="entry name" value="ASPARTYL-PHOSPHATE PHOSPHATASE YISI"/>
    <property type="match status" value="1"/>
</dbReference>
<dbReference type="InterPro" id="IPR018540">
    <property type="entry name" value="Spo0E-like"/>
</dbReference>
<name>A0A1L3MT88_9BACI</name>
<accession>A0A1L3MT88</accession>
<dbReference type="OrthoDB" id="2973859at2"/>